<evidence type="ECO:0000259" key="2">
    <source>
        <dbReference type="Pfam" id="PF09994"/>
    </source>
</evidence>
<comment type="caution">
    <text evidence="3">The sequence shown here is derived from an EMBL/GenBank/DDBJ whole genome shotgun (WGS) entry which is preliminary data.</text>
</comment>
<feature type="domain" description="T6SS Phospholipase effector Tle1-like catalytic" evidence="2">
    <location>
        <begin position="145"/>
        <end position="426"/>
    </location>
</feature>
<dbReference type="EMBL" id="MU167265">
    <property type="protein sequence ID" value="KAG0146144.1"/>
    <property type="molecule type" value="Genomic_DNA"/>
</dbReference>
<organism evidence="3 4">
    <name type="scientific">Cronartium quercuum f. sp. fusiforme G11</name>
    <dbReference type="NCBI Taxonomy" id="708437"/>
    <lineage>
        <taxon>Eukaryota</taxon>
        <taxon>Fungi</taxon>
        <taxon>Dikarya</taxon>
        <taxon>Basidiomycota</taxon>
        <taxon>Pucciniomycotina</taxon>
        <taxon>Pucciniomycetes</taxon>
        <taxon>Pucciniales</taxon>
        <taxon>Coleosporiaceae</taxon>
        <taxon>Cronartium</taxon>
    </lineage>
</organism>
<feature type="compositionally biased region" description="Polar residues" evidence="1">
    <location>
        <begin position="30"/>
        <end position="43"/>
    </location>
</feature>
<dbReference type="PANTHER" id="PTHR33840:SF1">
    <property type="entry name" value="TLE1 PHOSPHOLIPASE DOMAIN-CONTAINING PROTEIN"/>
    <property type="match status" value="1"/>
</dbReference>
<dbReference type="InterPro" id="IPR018712">
    <property type="entry name" value="Tle1-like_cat"/>
</dbReference>
<protein>
    <recommendedName>
        <fullName evidence="2">T6SS Phospholipase effector Tle1-like catalytic domain-containing protein</fullName>
    </recommendedName>
</protein>
<gene>
    <name evidence="3" type="ORF">CROQUDRAFT_657776</name>
</gene>
<proteinExistence type="predicted"/>
<accession>A0A9P6NHM6</accession>
<dbReference type="Pfam" id="PF09994">
    <property type="entry name" value="T6SS_Tle1-like_cat"/>
    <property type="match status" value="1"/>
</dbReference>
<feature type="compositionally biased region" description="Polar residues" evidence="1">
    <location>
        <begin position="1"/>
        <end position="22"/>
    </location>
</feature>
<dbReference type="OrthoDB" id="3057168at2759"/>
<evidence type="ECO:0000256" key="1">
    <source>
        <dbReference type="SAM" id="MobiDB-lite"/>
    </source>
</evidence>
<dbReference type="PANTHER" id="PTHR33840">
    <property type="match status" value="1"/>
</dbReference>
<evidence type="ECO:0000313" key="4">
    <source>
        <dbReference type="Proteomes" id="UP000886653"/>
    </source>
</evidence>
<evidence type="ECO:0000313" key="3">
    <source>
        <dbReference type="EMBL" id="KAG0146144.1"/>
    </source>
</evidence>
<keyword evidence="4" id="KW-1185">Reference proteome</keyword>
<sequence>MSTSEIIEYTEFNNTPAQSPLSQDDDKTKPQSNRTGSHSNSGPEFSPHRGDGQMTLKQDEEEAEENQRHSMIAELSRRSLTDDARLLQTALSRAIDSFRSTMATNDQTGLKRASSLPTGYLYSSGYVQANEVPEEVTVRSKRLHKRIIVCCDGTWQNGLQANDPRQATNVLRLARSIFPEDRKTFPPIPQIVHYQTGLGTSGDRALDVAAGAIGIGISAKIREAYAFIAQNYIPGDEVFLFGFSRGAFTARTIASLISDIGILTNKAMGNFFKIFAAYQARGKSENTMDIEKLERFLDEYRSGGENHAREMPPGTLKCVGVWDTVGALGIPGFFTQSQSPKLLGFQDNNLSPHIQYAFHAMAIHETREDFVPTKWIQTDKGSTYLESHSQQKQVLKQVWFAGAHSDVGGGTPKHDLADLSLIWMIAHLLEYKLLSIDRDYLETVLAPNSDWGEMSPVDSRTGLMMLRPVTVRKIPDGWNASTRETVHASVERQHVLSKDLQEIFTNPKQREILVDDLLPFELEMQRRWYSITNRREQEDLETVAYGKRWSLRKSVVELLGELFHFNRDRLLIQSGRDSEELAQQALESIGPQMPIP</sequence>
<dbReference type="InterPro" id="IPR029058">
    <property type="entry name" value="AB_hydrolase_fold"/>
</dbReference>
<feature type="region of interest" description="Disordered" evidence="1">
    <location>
        <begin position="1"/>
        <end position="69"/>
    </location>
</feature>
<dbReference type="SUPFAM" id="SSF53474">
    <property type="entry name" value="alpha/beta-Hydrolases"/>
    <property type="match status" value="1"/>
</dbReference>
<dbReference type="Proteomes" id="UP000886653">
    <property type="component" value="Unassembled WGS sequence"/>
</dbReference>
<reference evidence="3" key="1">
    <citation type="submission" date="2013-11" db="EMBL/GenBank/DDBJ databases">
        <title>Genome sequence of the fusiform rust pathogen reveals effectors for host alternation and coevolution with pine.</title>
        <authorList>
            <consortium name="DOE Joint Genome Institute"/>
            <person name="Smith K."/>
            <person name="Pendleton A."/>
            <person name="Kubisiak T."/>
            <person name="Anderson C."/>
            <person name="Salamov A."/>
            <person name="Aerts A."/>
            <person name="Riley R."/>
            <person name="Clum A."/>
            <person name="Lindquist E."/>
            <person name="Ence D."/>
            <person name="Campbell M."/>
            <person name="Kronenberg Z."/>
            <person name="Feau N."/>
            <person name="Dhillon B."/>
            <person name="Hamelin R."/>
            <person name="Burleigh J."/>
            <person name="Smith J."/>
            <person name="Yandell M."/>
            <person name="Nelson C."/>
            <person name="Grigoriev I."/>
            <person name="Davis J."/>
        </authorList>
    </citation>
    <scope>NUCLEOTIDE SEQUENCE</scope>
    <source>
        <strain evidence="3">G11</strain>
    </source>
</reference>
<name>A0A9P6NHM6_9BASI</name>
<dbReference type="AlphaFoldDB" id="A0A9P6NHM6"/>